<name>A0A0L1MNP4_PSESX</name>
<comment type="caution">
    <text evidence="2">The sequence shown here is derived from an EMBL/GenBank/DDBJ whole genome shotgun (WGS) entry which is preliminary data.</text>
</comment>
<feature type="transmembrane region" description="Helical" evidence="1">
    <location>
        <begin position="28"/>
        <end position="47"/>
    </location>
</feature>
<dbReference type="Proteomes" id="UP000036955">
    <property type="component" value="Unassembled WGS sequence"/>
</dbReference>
<evidence type="ECO:0000256" key="1">
    <source>
        <dbReference type="SAM" id="Phobius"/>
    </source>
</evidence>
<dbReference type="AlphaFoldDB" id="A0A0L1MNP4"/>
<accession>A0A0L1MNP4</accession>
<evidence type="ECO:0000313" key="2">
    <source>
        <dbReference type="EMBL" id="KNH30095.1"/>
    </source>
</evidence>
<dbReference type="EMBL" id="LFQK01000002">
    <property type="protein sequence ID" value="KNH30095.1"/>
    <property type="molecule type" value="Genomic_DNA"/>
</dbReference>
<protein>
    <submittedName>
        <fullName evidence="2">Membrane protein</fullName>
    </submittedName>
</protein>
<dbReference type="PATRIC" id="fig|317.197.peg.1253"/>
<sequence length="167" mass="18254">MGVPLPLWLILTAVTAYVASTRGRSGPRWLAIGLFVPGVALIAVLLMPRLAKTGVDALVHEDLRPCPACTQAIKAAASRCKRCGAEVEPIALRNRSGWVARITAHTDEEFERMAAQMTLIDIPTILDEAPHVFAGPFEEKAEAQNMLRYLKSDHGLDGLVTWRSVTR</sequence>
<keyword evidence="1" id="KW-0472">Membrane</keyword>
<gene>
    <name evidence="2" type="ORF">ACS77_01130</name>
</gene>
<dbReference type="OrthoDB" id="6879340at2"/>
<keyword evidence="1" id="KW-1133">Transmembrane helix</keyword>
<evidence type="ECO:0000313" key="3">
    <source>
        <dbReference type="Proteomes" id="UP000036955"/>
    </source>
</evidence>
<reference evidence="2 3" key="1">
    <citation type="submission" date="2015-06" db="EMBL/GenBank/DDBJ databases">
        <authorList>
            <person name="Hoefler B.C."/>
            <person name="Straight P.D."/>
        </authorList>
    </citation>
    <scope>NUCLEOTIDE SEQUENCE [LARGE SCALE GENOMIC DNA]</scope>
    <source>
        <strain evidence="2 3">Riq4</strain>
    </source>
</reference>
<keyword evidence="1" id="KW-0812">Transmembrane</keyword>
<organism evidence="2 3">
    <name type="scientific">Pseudomonas syringae</name>
    <dbReference type="NCBI Taxonomy" id="317"/>
    <lineage>
        <taxon>Bacteria</taxon>
        <taxon>Pseudomonadati</taxon>
        <taxon>Pseudomonadota</taxon>
        <taxon>Gammaproteobacteria</taxon>
        <taxon>Pseudomonadales</taxon>
        <taxon>Pseudomonadaceae</taxon>
        <taxon>Pseudomonas</taxon>
    </lineage>
</organism>
<proteinExistence type="predicted"/>